<name>A0A1R3H7L6_COCAP</name>
<keyword evidence="2" id="KW-1185">Reference proteome</keyword>
<protein>
    <submittedName>
        <fullName evidence="1">Uncharacterized protein</fullName>
    </submittedName>
</protein>
<comment type="caution">
    <text evidence="1">The sequence shown here is derived from an EMBL/GenBank/DDBJ whole genome shotgun (WGS) entry which is preliminary data.</text>
</comment>
<gene>
    <name evidence="1" type="ORF">CCACVL1_21237</name>
</gene>
<organism evidence="1 2">
    <name type="scientific">Corchorus capsularis</name>
    <name type="common">Jute</name>
    <dbReference type="NCBI Taxonomy" id="210143"/>
    <lineage>
        <taxon>Eukaryota</taxon>
        <taxon>Viridiplantae</taxon>
        <taxon>Streptophyta</taxon>
        <taxon>Embryophyta</taxon>
        <taxon>Tracheophyta</taxon>
        <taxon>Spermatophyta</taxon>
        <taxon>Magnoliopsida</taxon>
        <taxon>eudicotyledons</taxon>
        <taxon>Gunneridae</taxon>
        <taxon>Pentapetalae</taxon>
        <taxon>rosids</taxon>
        <taxon>malvids</taxon>
        <taxon>Malvales</taxon>
        <taxon>Malvaceae</taxon>
        <taxon>Grewioideae</taxon>
        <taxon>Apeibeae</taxon>
        <taxon>Corchorus</taxon>
    </lineage>
</organism>
<proteinExistence type="predicted"/>
<accession>A0A1R3H7L6</accession>
<sequence length="150" mass="16281">MESKKLNYAFVIAAVAMAIVLLVITNIPTAVAARNQVMPFPTATLLIPIGGKLQRYVWQLHCLDDFPDATYGPIRISVAAAFATFDFKCSPSDLIEVARSYGSRTTNPNRPTSCDWNLDPISKYPQIIMVKPSFGIPQNAGSSSTIVGSD</sequence>
<dbReference type="EMBL" id="AWWV01012543">
    <property type="protein sequence ID" value="OMO66260.1"/>
    <property type="molecule type" value="Genomic_DNA"/>
</dbReference>
<evidence type="ECO:0000313" key="2">
    <source>
        <dbReference type="Proteomes" id="UP000188268"/>
    </source>
</evidence>
<dbReference type="Proteomes" id="UP000188268">
    <property type="component" value="Unassembled WGS sequence"/>
</dbReference>
<evidence type="ECO:0000313" key="1">
    <source>
        <dbReference type="EMBL" id="OMO66260.1"/>
    </source>
</evidence>
<dbReference type="AlphaFoldDB" id="A0A1R3H7L6"/>
<dbReference type="Gramene" id="OMO66260">
    <property type="protein sequence ID" value="OMO66260"/>
    <property type="gene ID" value="CCACVL1_21237"/>
</dbReference>
<reference evidence="1 2" key="1">
    <citation type="submission" date="2013-09" db="EMBL/GenBank/DDBJ databases">
        <title>Corchorus capsularis genome sequencing.</title>
        <authorList>
            <person name="Alam M."/>
            <person name="Haque M.S."/>
            <person name="Islam M.S."/>
            <person name="Emdad E.M."/>
            <person name="Islam M.M."/>
            <person name="Ahmed B."/>
            <person name="Halim A."/>
            <person name="Hossen Q.M.M."/>
            <person name="Hossain M.Z."/>
            <person name="Ahmed R."/>
            <person name="Khan M.M."/>
            <person name="Islam R."/>
            <person name="Rashid M.M."/>
            <person name="Khan S.A."/>
            <person name="Rahman M.S."/>
            <person name="Alam M."/>
        </authorList>
    </citation>
    <scope>NUCLEOTIDE SEQUENCE [LARGE SCALE GENOMIC DNA]</scope>
    <source>
        <strain evidence="2">cv. CVL-1</strain>
        <tissue evidence="1">Whole seedling</tissue>
    </source>
</reference>